<dbReference type="Proteomes" id="UP000008068">
    <property type="component" value="Unassembled WGS sequence"/>
</dbReference>
<dbReference type="Gene3D" id="1.10.10.1940">
    <property type="match status" value="3"/>
</dbReference>
<keyword evidence="5" id="KW-1185">Reference proteome</keyword>
<dbReference type="EMBL" id="GL379822">
    <property type="protein sequence ID" value="EGT48218.1"/>
    <property type="molecule type" value="Genomic_DNA"/>
</dbReference>
<reference evidence="5" key="1">
    <citation type="submission" date="2011-07" db="EMBL/GenBank/DDBJ databases">
        <authorList>
            <consortium name="Caenorhabditis brenneri Sequencing and Analysis Consortium"/>
            <person name="Wilson R.K."/>
        </authorList>
    </citation>
    <scope>NUCLEOTIDE SEQUENCE [LARGE SCALE GENOMIC DNA]</scope>
    <source>
        <strain evidence="5">PB2801</strain>
    </source>
</reference>
<dbReference type="FunCoup" id="G0MZ63">
    <property type="interactions" value="11"/>
</dbReference>
<feature type="domain" description="ShKT" evidence="3">
    <location>
        <begin position="29"/>
        <end position="64"/>
    </location>
</feature>
<comment type="caution">
    <text evidence="1">Lacks conserved residue(s) required for the propagation of feature annotation.</text>
</comment>
<evidence type="ECO:0000256" key="2">
    <source>
        <dbReference type="SAM" id="SignalP"/>
    </source>
</evidence>
<feature type="domain" description="ShKT" evidence="3">
    <location>
        <begin position="126"/>
        <end position="163"/>
    </location>
</feature>
<protein>
    <recommendedName>
        <fullName evidence="3">ShKT domain-containing protein</fullName>
    </recommendedName>
</protein>
<feature type="signal peptide" evidence="2">
    <location>
        <begin position="1"/>
        <end position="21"/>
    </location>
</feature>
<dbReference type="AlphaFoldDB" id="G0MZ63"/>
<dbReference type="InterPro" id="IPR003582">
    <property type="entry name" value="ShKT_dom"/>
</dbReference>
<dbReference type="OMA" id="RAHITCK"/>
<accession>G0MZ63</accession>
<proteinExistence type="predicted"/>
<organism evidence="5">
    <name type="scientific">Caenorhabditis brenneri</name>
    <name type="common">Nematode worm</name>
    <dbReference type="NCBI Taxonomy" id="135651"/>
    <lineage>
        <taxon>Eukaryota</taxon>
        <taxon>Metazoa</taxon>
        <taxon>Ecdysozoa</taxon>
        <taxon>Nematoda</taxon>
        <taxon>Chromadorea</taxon>
        <taxon>Rhabditida</taxon>
        <taxon>Rhabditina</taxon>
        <taxon>Rhabditomorpha</taxon>
        <taxon>Rhabditoidea</taxon>
        <taxon>Rhabditidae</taxon>
        <taxon>Peloderinae</taxon>
        <taxon>Caenorhabditis</taxon>
    </lineage>
</organism>
<name>G0MZ63_CAEBE</name>
<dbReference type="OrthoDB" id="5838062at2759"/>
<evidence type="ECO:0000256" key="1">
    <source>
        <dbReference type="PROSITE-ProRule" id="PRU01005"/>
    </source>
</evidence>
<feature type="chain" id="PRO_5003404334" description="ShKT domain-containing protein" evidence="2">
    <location>
        <begin position="22"/>
        <end position="171"/>
    </location>
</feature>
<dbReference type="SMART" id="SM00254">
    <property type="entry name" value="ShKT"/>
    <property type="match status" value="3"/>
</dbReference>
<sequence length="171" mass="18907">MSRRLYSLFIVALTFAFFVSGEYFEEKTCVDDPNIDCKKFKPNCSDETLIPLLRDACPETCDLCPTTMSPTTEAPCEDNNQTDCASLKSDCSNPKFTPLLKQFCPVTCNLCPGATTLAPETPNPHCYDNSPQCKAWAANGYCSKCFYTCAEKMKYCAKTCGFCTKGACKDC</sequence>
<dbReference type="PROSITE" id="PS51670">
    <property type="entry name" value="SHKT"/>
    <property type="match status" value="3"/>
</dbReference>
<dbReference type="HOGENOM" id="CLU_129473_2_0_1"/>
<gene>
    <name evidence="4" type="ORF">CAEBREN_25818</name>
</gene>
<dbReference type="Pfam" id="PF01549">
    <property type="entry name" value="ShK"/>
    <property type="match status" value="3"/>
</dbReference>
<evidence type="ECO:0000313" key="5">
    <source>
        <dbReference type="Proteomes" id="UP000008068"/>
    </source>
</evidence>
<feature type="domain" description="ShKT" evidence="3">
    <location>
        <begin position="76"/>
        <end position="111"/>
    </location>
</feature>
<dbReference type="PANTHER" id="PTHR21724">
    <property type="entry name" value="SHKT DOMAIN-CONTAINING PROTEIN"/>
    <property type="match status" value="1"/>
</dbReference>
<dbReference type="eggNOG" id="ENOG502SG1P">
    <property type="taxonomic scope" value="Eukaryota"/>
</dbReference>
<dbReference type="InParanoid" id="G0MZ63"/>
<evidence type="ECO:0000259" key="3">
    <source>
        <dbReference type="PROSITE" id="PS51670"/>
    </source>
</evidence>
<evidence type="ECO:0000313" key="4">
    <source>
        <dbReference type="EMBL" id="EGT48218.1"/>
    </source>
</evidence>
<keyword evidence="2" id="KW-0732">Signal</keyword>
<dbReference type="PANTHER" id="PTHR21724:SF108">
    <property type="entry name" value="SHKT DOMAIN-CONTAINING PROTEIN"/>
    <property type="match status" value="1"/>
</dbReference>
<dbReference type="STRING" id="135651.G0MZ63"/>